<proteinExistence type="predicted"/>
<evidence type="ECO:0000256" key="1">
    <source>
        <dbReference type="SAM" id="MobiDB-lite"/>
    </source>
</evidence>
<dbReference type="Proteomes" id="UP000887116">
    <property type="component" value="Unassembled WGS sequence"/>
</dbReference>
<reference evidence="2" key="1">
    <citation type="submission" date="2020-07" db="EMBL/GenBank/DDBJ databases">
        <title>Multicomponent nature underlies the extraordinary mechanical properties of spider dragline silk.</title>
        <authorList>
            <person name="Kono N."/>
            <person name="Nakamura H."/>
            <person name="Mori M."/>
            <person name="Yoshida Y."/>
            <person name="Ohtoshi R."/>
            <person name="Malay A.D."/>
            <person name="Moran D.A.P."/>
            <person name="Tomita M."/>
            <person name="Numata K."/>
            <person name="Arakawa K."/>
        </authorList>
    </citation>
    <scope>NUCLEOTIDE SEQUENCE</scope>
</reference>
<protein>
    <submittedName>
        <fullName evidence="2">Uncharacterized protein</fullName>
    </submittedName>
</protein>
<keyword evidence="3" id="KW-1185">Reference proteome</keyword>
<evidence type="ECO:0000313" key="2">
    <source>
        <dbReference type="EMBL" id="GFR09098.1"/>
    </source>
</evidence>
<gene>
    <name evidence="2" type="ORF">TNCT_319001</name>
</gene>
<organism evidence="2 3">
    <name type="scientific">Trichonephila clavata</name>
    <name type="common">Joro spider</name>
    <name type="synonym">Nephila clavata</name>
    <dbReference type="NCBI Taxonomy" id="2740835"/>
    <lineage>
        <taxon>Eukaryota</taxon>
        <taxon>Metazoa</taxon>
        <taxon>Ecdysozoa</taxon>
        <taxon>Arthropoda</taxon>
        <taxon>Chelicerata</taxon>
        <taxon>Arachnida</taxon>
        <taxon>Araneae</taxon>
        <taxon>Araneomorphae</taxon>
        <taxon>Entelegynae</taxon>
        <taxon>Araneoidea</taxon>
        <taxon>Nephilidae</taxon>
        <taxon>Trichonephila</taxon>
    </lineage>
</organism>
<sequence>MASLPAPAEAAPAPTLPRERPLSRQIFGLSSKSEDRRCPNLLLAAIDSAMDNFDRSRPLKLGTAFNSLKCTPRVPNPVTRSTKSCPRD</sequence>
<dbReference type="EMBL" id="BMAO01036232">
    <property type="protein sequence ID" value="GFR09098.1"/>
    <property type="molecule type" value="Genomic_DNA"/>
</dbReference>
<feature type="region of interest" description="Disordered" evidence="1">
    <location>
        <begin position="1"/>
        <end position="24"/>
    </location>
</feature>
<evidence type="ECO:0000313" key="3">
    <source>
        <dbReference type="Proteomes" id="UP000887116"/>
    </source>
</evidence>
<comment type="caution">
    <text evidence="2">The sequence shown here is derived from an EMBL/GenBank/DDBJ whole genome shotgun (WGS) entry which is preliminary data.</text>
</comment>
<name>A0A8X6J424_TRICU</name>
<dbReference type="AlphaFoldDB" id="A0A8X6J424"/>
<accession>A0A8X6J424</accession>
<feature type="compositionally biased region" description="Low complexity" evidence="1">
    <location>
        <begin position="1"/>
        <end position="13"/>
    </location>
</feature>